<reference evidence="2" key="1">
    <citation type="journal article" date="2019" name="Int. J. Syst. Evol. Microbiol.">
        <title>The Global Catalogue of Microorganisms (GCM) 10K type strain sequencing project: providing services to taxonomists for standard genome sequencing and annotation.</title>
        <authorList>
            <consortium name="The Broad Institute Genomics Platform"/>
            <consortium name="The Broad Institute Genome Sequencing Center for Infectious Disease"/>
            <person name="Wu L."/>
            <person name="Ma J."/>
        </authorList>
    </citation>
    <scope>NUCLEOTIDE SEQUENCE [LARGE SCALE GENOMIC DNA]</scope>
    <source>
        <strain evidence="2">JCM 17939</strain>
    </source>
</reference>
<comment type="caution">
    <text evidence="1">The sequence shown here is derived from an EMBL/GenBank/DDBJ whole genome shotgun (WGS) entry which is preliminary data.</text>
</comment>
<name>A0ABP8ULH1_9ACTN</name>
<evidence type="ECO:0008006" key="3">
    <source>
        <dbReference type="Google" id="ProtNLM"/>
    </source>
</evidence>
<dbReference type="EMBL" id="BAABHK010000011">
    <property type="protein sequence ID" value="GAA4632917.1"/>
    <property type="molecule type" value="Genomic_DNA"/>
</dbReference>
<accession>A0ABP8ULH1</accession>
<sequence length="179" mass="18837">MNMYWFDVNVAGPATEAHAEALGEVLTAADGIDATIQAGRDGGSVMFSREADDAVQAIISAVMDVEKAGMTAIGVTEDLVTAEDIADRARVTAASARYWISGDRGPGDFPAPRVARPKASLYSWADVSAWLHGAKLGEVDHVAVETARACALISAALVVRRGLAELPKHERPLVARLVA</sequence>
<evidence type="ECO:0000313" key="1">
    <source>
        <dbReference type="EMBL" id="GAA4632917.1"/>
    </source>
</evidence>
<protein>
    <recommendedName>
        <fullName evidence="3">DNA-binding protein</fullName>
    </recommendedName>
</protein>
<dbReference type="Proteomes" id="UP001501442">
    <property type="component" value="Unassembled WGS sequence"/>
</dbReference>
<evidence type="ECO:0000313" key="2">
    <source>
        <dbReference type="Proteomes" id="UP001501442"/>
    </source>
</evidence>
<proteinExistence type="predicted"/>
<keyword evidence="2" id="KW-1185">Reference proteome</keyword>
<gene>
    <name evidence="1" type="ORF">GCM10023196_068360</name>
</gene>
<organism evidence="1 2">
    <name type="scientific">Actinoallomurus vinaceus</name>
    <dbReference type="NCBI Taxonomy" id="1080074"/>
    <lineage>
        <taxon>Bacteria</taxon>
        <taxon>Bacillati</taxon>
        <taxon>Actinomycetota</taxon>
        <taxon>Actinomycetes</taxon>
        <taxon>Streptosporangiales</taxon>
        <taxon>Thermomonosporaceae</taxon>
        <taxon>Actinoallomurus</taxon>
    </lineage>
</organism>